<accession>A0ABU3RXT8</accession>
<dbReference type="EMBL" id="JAWDIU010000004">
    <property type="protein sequence ID" value="MDU0327699.1"/>
    <property type="molecule type" value="Genomic_DNA"/>
</dbReference>
<sequence>MRTRRAAWATTIVLVVAAVVVAALVLTFAVQRVSSSSHLVLENPTLIFSDPGAVSFAVSGASASVTWSVADEGGHEVVSGTAEPDDGSLTIDVAQRVPTGYYTVTLSSPSDGDVTAAFGVTGPAPADDRYYSVQTLSAHPNSVYSVNMDRLIPMLKGLGFSSRRDSVYWSQFELSAGEYSTPPSIQRTLDEDDQNDMSLVWTAGSGNPLYDGGRLPSSPEAIRAYAKYIDAFLTAHPHVTTVEMLNEFNGTNNSACGATAACYLDIAKIVYPFVKSRHPDVVIVAGGLAGVSLDWWRDFFSAGGVAYGDAFSYHPYGLTPQRLGEVADEITRLIKKNNRGVGKPLYMTEVGWSISTEQKGNPAKVGTEEQQADRLVYSFIAPQASPQIALVNWYQALDYGPTETEYNFGLFRQATDNVKGFQPKKAAIAFYVLRSQLDGFRYVRTDTLAGDVQSYVFSNDKGVTTRVMWRTTRSSADTSTTSVTLPATGKAYLTVTSVDGARLAAVTGTAASSTQEVSTSPIFVTTSNSPPPAR</sequence>
<dbReference type="SUPFAM" id="SSF51445">
    <property type="entry name" value="(Trans)glycosidases"/>
    <property type="match status" value="1"/>
</dbReference>
<evidence type="ECO:0000313" key="1">
    <source>
        <dbReference type="EMBL" id="MDU0327699.1"/>
    </source>
</evidence>
<dbReference type="PANTHER" id="PTHR12631:SF10">
    <property type="entry name" value="BETA-XYLOSIDASE-LIKE PROTEIN-RELATED"/>
    <property type="match status" value="1"/>
</dbReference>
<evidence type="ECO:0008006" key="3">
    <source>
        <dbReference type="Google" id="ProtNLM"/>
    </source>
</evidence>
<reference evidence="1 2" key="1">
    <citation type="submission" date="2023-09" db="EMBL/GenBank/DDBJ databases">
        <title>Microbacterium fusihabitans sp. nov., Microbacterium phycihabitans sp. nov., and Microbacterium cervinum sp. nov., isolated from dried seaweeds of beach.</title>
        <authorList>
            <person name="Lee S.D."/>
        </authorList>
    </citation>
    <scope>NUCLEOTIDE SEQUENCE [LARGE SCALE GENOMIC DNA]</scope>
    <source>
        <strain evidence="1 2">KSW2-21</strain>
    </source>
</reference>
<protein>
    <recommendedName>
        <fullName evidence="3">Asl1-like glycosyl hydrolase catalytic domain-containing protein</fullName>
    </recommendedName>
</protein>
<dbReference type="InterPro" id="IPR051923">
    <property type="entry name" value="Glycosyl_Hydrolase_39"/>
</dbReference>
<name>A0ABU3RXT8_9MICO</name>
<comment type="caution">
    <text evidence="1">The sequence shown here is derived from an EMBL/GenBank/DDBJ whole genome shotgun (WGS) entry which is preliminary data.</text>
</comment>
<evidence type="ECO:0000313" key="2">
    <source>
        <dbReference type="Proteomes" id="UP001256673"/>
    </source>
</evidence>
<gene>
    <name evidence="1" type="ORF">RWH43_13120</name>
</gene>
<dbReference type="Proteomes" id="UP001256673">
    <property type="component" value="Unassembled WGS sequence"/>
</dbReference>
<keyword evidence="2" id="KW-1185">Reference proteome</keyword>
<dbReference type="Gene3D" id="3.20.20.80">
    <property type="entry name" value="Glycosidases"/>
    <property type="match status" value="1"/>
</dbReference>
<dbReference type="RefSeq" id="WP_316001705.1">
    <property type="nucleotide sequence ID" value="NZ_JAWDIU010000004.1"/>
</dbReference>
<dbReference type="InterPro" id="IPR017853">
    <property type="entry name" value="GH"/>
</dbReference>
<organism evidence="1 2">
    <name type="scientific">Microbacterium algihabitans</name>
    <dbReference type="NCBI Taxonomy" id="3075992"/>
    <lineage>
        <taxon>Bacteria</taxon>
        <taxon>Bacillati</taxon>
        <taxon>Actinomycetota</taxon>
        <taxon>Actinomycetes</taxon>
        <taxon>Micrococcales</taxon>
        <taxon>Microbacteriaceae</taxon>
        <taxon>Microbacterium</taxon>
    </lineage>
</organism>
<proteinExistence type="predicted"/>
<dbReference type="PANTHER" id="PTHR12631">
    <property type="entry name" value="ALPHA-L-IDURONIDASE"/>
    <property type="match status" value="1"/>
</dbReference>